<keyword evidence="1" id="KW-0472">Membrane</keyword>
<dbReference type="Proteomes" id="UP000248134">
    <property type="component" value="Unassembled WGS sequence"/>
</dbReference>
<protein>
    <submittedName>
        <fullName evidence="2">PepSY domain-containing protein</fullName>
    </submittedName>
</protein>
<reference evidence="2 3" key="1">
    <citation type="submission" date="2018-06" db="EMBL/GenBank/DDBJ databases">
        <title>Draft Whole-Genome Sequence of the purple photosynthetic bacterium Rhodospeudomonas palustris XCP.</title>
        <authorList>
            <person name="Rayyan A."/>
            <person name="Meyer T.E."/>
            <person name="Kyndt J.A."/>
        </authorList>
    </citation>
    <scope>NUCLEOTIDE SEQUENCE [LARGE SCALE GENOMIC DNA]</scope>
    <source>
        <strain evidence="2 3">XCP</strain>
    </source>
</reference>
<dbReference type="EMBL" id="QKQS01000023">
    <property type="protein sequence ID" value="PZA11028.1"/>
    <property type="molecule type" value="Genomic_DNA"/>
</dbReference>
<comment type="caution">
    <text evidence="2">The sequence shown here is derived from an EMBL/GenBank/DDBJ whole genome shotgun (WGS) entry which is preliminary data.</text>
</comment>
<dbReference type="InterPro" id="IPR005625">
    <property type="entry name" value="PepSY-ass_TM"/>
</dbReference>
<feature type="transmembrane region" description="Helical" evidence="1">
    <location>
        <begin position="255"/>
        <end position="281"/>
    </location>
</feature>
<accession>A0A323UTZ2</accession>
<dbReference type="PANTHER" id="PTHR34219:SF6">
    <property type="entry name" value="BLR3280 PROTEIN"/>
    <property type="match status" value="1"/>
</dbReference>
<proteinExistence type="predicted"/>
<dbReference type="OrthoDB" id="9760788at2"/>
<name>A0A323UTZ2_RHOPL</name>
<dbReference type="PANTHER" id="PTHR34219">
    <property type="entry name" value="IRON-REGULATED INNER MEMBRANE PROTEIN-RELATED"/>
    <property type="match status" value="1"/>
</dbReference>
<feature type="transmembrane region" description="Helical" evidence="1">
    <location>
        <begin position="215"/>
        <end position="235"/>
    </location>
</feature>
<dbReference type="AlphaFoldDB" id="A0A323UTZ2"/>
<keyword evidence="1" id="KW-0812">Transmembrane</keyword>
<evidence type="ECO:0000256" key="1">
    <source>
        <dbReference type="SAM" id="Phobius"/>
    </source>
</evidence>
<gene>
    <name evidence="2" type="ORF">DNX69_17010</name>
</gene>
<feature type="transmembrane region" description="Helical" evidence="1">
    <location>
        <begin position="455"/>
        <end position="476"/>
    </location>
</feature>
<dbReference type="RefSeq" id="WP_110787119.1">
    <property type="nucleotide sequence ID" value="NZ_QKQS01000023.1"/>
</dbReference>
<evidence type="ECO:0000313" key="2">
    <source>
        <dbReference type="EMBL" id="PZA11028.1"/>
    </source>
</evidence>
<keyword evidence="1" id="KW-1133">Transmembrane helix</keyword>
<organism evidence="2 3">
    <name type="scientific">Rhodopseudomonas palustris</name>
    <dbReference type="NCBI Taxonomy" id="1076"/>
    <lineage>
        <taxon>Bacteria</taxon>
        <taxon>Pseudomonadati</taxon>
        <taxon>Pseudomonadota</taxon>
        <taxon>Alphaproteobacteria</taxon>
        <taxon>Hyphomicrobiales</taxon>
        <taxon>Nitrobacteraceae</taxon>
        <taxon>Rhodopseudomonas</taxon>
    </lineage>
</organism>
<sequence length="481" mass="54312">MRSVVRRGKRWLYLGHRWLGIAGCLLFAMWFISGVVMMYVAFPHLDKEERWAALPDLAWQRVVLPPDHAMQAAGMTHYPRELRLVMLNDEPVYRLLDWSNRRHTISAVDGRAIDEIGADQALGIARHHPAAAVPQLIETVDRDQWSVTSRYDPFRPLYLIGLGDAAGTELYVGSRGGEIVLDTTRGERVWNWLGAIPHWIYFTVLRQDGPLWRQVVLWVSGVLMIVAVSGIWIGLLRAGLRRRYASGRVTPYRGWMAWHHITGLIGGVVVLTWMFSGWLSLNPGGTFARRGESHDMLQRYAGHDAPTIAGRLPANAMPGVVEARFVWIGGTPLMLLAHRDGRQTLADPEDGTPRRLPEEAIVAAAATLIPSANMVLQQRLHHYDAYWYQHHRQRVLPVLRIGFDDAARTWLHIDPATGELVGRSDTSARSYRWLFNALHSFDFPVLLAHRPAWDVVVIVLSLAGLVISVSGVVIGWRRLVR</sequence>
<feature type="transmembrane region" description="Helical" evidence="1">
    <location>
        <begin position="20"/>
        <end position="42"/>
    </location>
</feature>
<evidence type="ECO:0000313" key="3">
    <source>
        <dbReference type="Proteomes" id="UP000248134"/>
    </source>
</evidence>